<dbReference type="CDD" id="cd03801">
    <property type="entry name" value="GT4_PimA-like"/>
    <property type="match status" value="1"/>
</dbReference>
<gene>
    <name evidence="1" type="ORF">BGI42_15955</name>
</gene>
<dbReference type="Proteomes" id="UP000094652">
    <property type="component" value="Chromosome"/>
</dbReference>
<reference evidence="2" key="1">
    <citation type="submission" date="2016-09" db="EMBL/GenBank/DDBJ databases">
        <title>Genomics of Clostridium taeniosporum, an organism which forms endospores with ribbon-like appendages.</title>
        <authorList>
            <person name="Walker J.R."/>
        </authorList>
    </citation>
    <scope>NUCLEOTIDE SEQUENCE [LARGE SCALE GENOMIC DNA]</scope>
    <source>
        <strain evidence="2">1/k</strain>
    </source>
</reference>
<dbReference type="EMBL" id="CP017253">
    <property type="protein sequence ID" value="AUO15625.1"/>
    <property type="molecule type" value="Genomic_DNA"/>
</dbReference>
<dbReference type="GO" id="GO:0016757">
    <property type="term" value="F:glycosyltransferase activity"/>
    <property type="evidence" value="ECO:0007669"/>
    <property type="project" value="InterPro"/>
</dbReference>
<dbReference type="Gene3D" id="3.40.50.2000">
    <property type="entry name" value="Glycogen Phosphorylase B"/>
    <property type="match status" value="1"/>
</dbReference>
<dbReference type="AlphaFoldDB" id="A0A2I6SDH3"/>
<dbReference type="OrthoDB" id="9787617at2"/>
<protein>
    <submittedName>
        <fullName evidence="1">Uncharacterized protein</fullName>
    </submittedName>
</protein>
<dbReference type="SUPFAM" id="SSF53756">
    <property type="entry name" value="UDP-Glycosyltransferase/glycogen phosphorylase"/>
    <property type="match status" value="1"/>
</dbReference>
<dbReference type="STRING" id="394958.BGI42_09840"/>
<proteinExistence type="predicted"/>
<dbReference type="KEGG" id="ctae:BGI42_15955"/>
<dbReference type="PANTHER" id="PTHR12526:SF637">
    <property type="entry name" value="GLYCOSYLTRANSFERASE EPSF-RELATED"/>
    <property type="match status" value="1"/>
</dbReference>
<dbReference type="Pfam" id="PF13692">
    <property type="entry name" value="Glyco_trans_1_4"/>
    <property type="match status" value="1"/>
</dbReference>
<evidence type="ECO:0000313" key="1">
    <source>
        <dbReference type="EMBL" id="AUO15625.1"/>
    </source>
</evidence>
<name>A0A2I6SDH3_9CLOT</name>
<keyword evidence="2" id="KW-1185">Reference proteome</keyword>
<sequence>MLFVGRVGAPEKSNEILIEAFKIIQDKISNWNVELVGNIDPNFSNYLNKYFKENPNLVDRIILSGRLDKRLLKKSYEDAKIFCLTSQCEACANVFAESLSNGCYLISSDVDGVLDITDFGHYGKILPTNNAYVLAQILLETCNNDNLLKTNCKNSQIYAKSNLKWIDICHRLDNLIKYV</sequence>
<accession>A0A2I6SDH3</accession>
<evidence type="ECO:0000313" key="2">
    <source>
        <dbReference type="Proteomes" id="UP000094652"/>
    </source>
</evidence>
<dbReference type="PANTHER" id="PTHR12526">
    <property type="entry name" value="GLYCOSYLTRANSFERASE"/>
    <property type="match status" value="1"/>
</dbReference>
<organism evidence="1 2">
    <name type="scientific">Clostridium taeniosporum</name>
    <dbReference type="NCBI Taxonomy" id="394958"/>
    <lineage>
        <taxon>Bacteria</taxon>
        <taxon>Bacillati</taxon>
        <taxon>Bacillota</taxon>
        <taxon>Clostridia</taxon>
        <taxon>Eubacteriales</taxon>
        <taxon>Clostridiaceae</taxon>
        <taxon>Clostridium</taxon>
    </lineage>
</organism>